<dbReference type="GO" id="GO:0070880">
    <property type="term" value="P:fungal-type cell wall beta-glucan biosynthetic process"/>
    <property type="evidence" value="ECO:0007669"/>
    <property type="project" value="EnsemblFungi"/>
</dbReference>
<dbReference type="PANTHER" id="PTHR11226">
    <property type="entry name" value="UDP-GLUCOSE GLYCOPROTEIN:GLUCOSYLTRANSFERASE"/>
    <property type="match status" value="1"/>
</dbReference>
<evidence type="ECO:0000313" key="10">
    <source>
        <dbReference type="Proteomes" id="UP000005666"/>
    </source>
</evidence>
<feature type="domain" description="UGGT thioredoxin-like" evidence="6">
    <location>
        <begin position="264"/>
        <end position="371"/>
    </location>
</feature>
<dbReference type="STRING" id="1071381.G8BWM8"/>
<evidence type="ECO:0000256" key="5">
    <source>
        <dbReference type="SAM" id="SignalP"/>
    </source>
</evidence>
<keyword evidence="2 5" id="KW-0732">Signal</keyword>
<dbReference type="Pfam" id="PF18402">
    <property type="entry name" value="Thioredoxin_14"/>
    <property type="match status" value="1"/>
</dbReference>
<keyword evidence="3" id="KW-0256">Endoplasmic reticulum</keyword>
<evidence type="ECO:0000259" key="8">
    <source>
        <dbReference type="Pfam" id="PF18404"/>
    </source>
</evidence>
<evidence type="ECO:0000256" key="4">
    <source>
        <dbReference type="ARBA" id="ARBA00023180"/>
    </source>
</evidence>
<proteinExistence type="predicted"/>
<feature type="domain" description="Glucosyltransferase 24 catalytic" evidence="8">
    <location>
        <begin position="1097"/>
        <end position="1332"/>
    </location>
</feature>
<dbReference type="InterPro" id="IPR009448">
    <property type="entry name" value="UDP-g_GGtrans"/>
</dbReference>
<reference evidence="9 10" key="1">
    <citation type="journal article" date="2011" name="Proc. Natl. Acad. Sci. U.S.A.">
        <title>Evolutionary erosion of yeast sex chromosomes by mating-type switching accidents.</title>
        <authorList>
            <person name="Gordon J.L."/>
            <person name="Armisen D."/>
            <person name="Proux-Wera E."/>
            <person name="Oheigeartaigh S.S."/>
            <person name="Byrne K.P."/>
            <person name="Wolfe K.H."/>
        </authorList>
    </citation>
    <scope>NUCLEOTIDE SEQUENCE [LARGE SCALE GENOMIC DNA]</scope>
    <source>
        <strain evidence="10">ATCC 24235 / CBS 4417 / NBRC 1672 / NRRL Y-8282 / UCD 70-5</strain>
    </source>
</reference>
<dbReference type="InterPro" id="IPR040497">
    <property type="entry name" value="Glyco_transf_24"/>
</dbReference>
<dbReference type="eggNOG" id="KOG1879">
    <property type="taxonomic scope" value="Eukaryota"/>
</dbReference>
<dbReference type="GeneID" id="11534173"/>
<gene>
    <name evidence="9" type="primary">TPHA0H02760</name>
    <name evidence="9" type="ordered locus">TPHA_0H02760</name>
</gene>
<dbReference type="InterPro" id="IPR040694">
    <property type="entry name" value="UGGT_TRXL_2"/>
</dbReference>
<dbReference type="PANTHER" id="PTHR11226:SF0">
    <property type="entry name" value="UDP-GLUCOSE:GLYCOPROTEIN GLUCOSYLTRANSFERASE"/>
    <property type="match status" value="1"/>
</dbReference>
<feature type="chain" id="PRO_5003508659" evidence="5">
    <location>
        <begin position="27"/>
        <end position="1354"/>
    </location>
</feature>
<name>G8BWM8_TETPH</name>
<dbReference type="GO" id="GO:0051082">
    <property type="term" value="F:unfolded protein binding"/>
    <property type="evidence" value="ECO:0007669"/>
    <property type="project" value="TreeGrafter"/>
</dbReference>
<evidence type="ECO:0000313" key="9">
    <source>
        <dbReference type="EMBL" id="CCE64479.1"/>
    </source>
</evidence>
<organism evidence="9 10">
    <name type="scientific">Tetrapisispora phaffii (strain ATCC 24235 / CBS 4417 / NBRC 1672 / NRRL Y-8282 / UCD 70-5)</name>
    <name type="common">Yeast</name>
    <name type="synonym">Fabospora phaffii</name>
    <dbReference type="NCBI Taxonomy" id="1071381"/>
    <lineage>
        <taxon>Eukaryota</taxon>
        <taxon>Fungi</taxon>
        <taxon>Dikarya</taxon>
        <taxon>Ascomycota</taxon>
        <taxon>Saccharomycotina</taxon>
        <taxon>Saccharomycetes</taxon>
        <taxon>Saccharomycetales</taxon>
        <taxon>Saccharomycetaceae</taxon>
        <taxon>Tetrapisispora</taxon>
    </lineage>
</organism>
<feature type="domain" description="UGGT thioredoxin-like" evidence="7">
    <location>
        <begin position="416"/>
        <end position="620"/>
    </location>
</feature>
<dbReference type="InterPro" id="IPR040692">
    <property type="entry name" value="UGGT_TRXL_3"/>
</dbReference>
<keyword evidence="4" id="KW-0325">Glycoprotein</keyword>
<dbReference type="Pfam" id="PF18404">
    <property type="entry name" value="Glyco_transf_24"/>
    <property type="match status" value="1"/>
</dbReference>
<dbReference type="EMBL" id="HE612863">
    <property type="protein sequence ID" value="CCE64479.1"/>
    <property type="molecule type" value="Genomic_DNA"/>
</dbReference>
<dbReference type="GO" id="GO:0018279">
    <property type="term" value="P:protein N-linked glycosylation via asparagine"/>
    <property type="evidence" value="ECO:0007669"/>
    <property type="project" value="TreeGrafter"/>
</dbReference>
<dbReference type="KEGG" id="tpf:TPHA_0H02760"/>
<dbReference type="Proteomes" id="UP000005666">
    <property type="component" value="Chromosome 8"/>
</dbReference>
<evidence type="ECO:0000259" key="6">
    <source>
        <dbReference type="Pfam" id="PF18401"/>
    </source>
</evidence>
<dbReference type="Pfam" id="PF18401">
    <property type="entry name" value="Thioredoxin_13"/>
    <property type="match status" value="1"/>
</dbReference>
<dbReference type="OrthoDB" id="27683at2759"/>
<sequence length="1354" mass="156983">MEQKMMRFLLFWFFVVTVASLHGVRGSHFAVAPPTRIWSVLNRLLHGSSLRSRVLNDLYPLVTGVEEGVDAYAEDGELVDLVADVLVDKFDLPEMASLFLHYYDLYPMGFPSGNQTFNNENYFILNGQKFLNAEDIFYFKTGDLKAQSKIPDSQIVQDNDVVIGKDPTAPICILYGCPSPGDDSENSFDAFNRNLYSDAVNTGKLRFIWRSTCSFDFDDPEQELGYPLELTKREGLRNAIWKWDTPYDMPEQFSKVGYEMYEPKVEELGDLDLRVSSLIAKTYKENKDFKKTFKLIKGISNNFPLIIKDLLKLKINNKIMESNEKFQKSGVDYNMLGLFINGQSMRYSALDDYSLLNAITKEYKRISSFQNDLKHFKLKHFKKASKSLLNKFSSISLSNLQEMQPNKIDLHRHPAFANSIIYFNDIEKDKQYKGLSKKIERFFEKSKFGEVPELRKNWNEVIFVIDFNDLENSVTQEALAGLLRALTIIEQGYPQRIGLLPLNTGLDKNIINSIYELKESNLQNLIEFLTQLEANKEGERTDEEFLFSDFDDVPNVAELLNELQIFGTSIIINGEIYPFKSNTWHYLLTKVIKKDVNLLKRELTKYKGQKKVDVRGILHLKSATGRHFKYTPDYFSDATYTSMNSFELDSLDVGIIDFIPIEEYNVLHTISLVDDFENEISLERLHNILKVGFSGIRIRLINTNTNIKSKTWKSLQLILKTSNDDIESKLVSLIKQVRKSNKNKVTKSENKLNIELLSKWLPDISNRILKSSDAFFTINGRFVHLESSELPSTTDFKNIIQREAKRTIDAVMVLEDEYPGFTEERIDPNLIEMVSSHLTKLFYHGSQIYDNGIDYKTESTLPRMNLSGFFKNNGYTVFERSSKKSQPIELTLVIDPLEERTQKIMTLVDKIMDLDFISIQIVLLPTNELKVVPNQRIYIDDSSEYHSEIHSLKKTFNIDIDNPYQITIKNHENIGYKSVVLDVNAFNEKDPISENNIDGISGACLQLIGENGEVIDKTFTMGTFGYGQFQISKLSSKLKIQSCDNNFEVVSISMDGKPDYIEDETIELLNFDPHKVYVKLRKLESKPSNDAEDKTAINIFNIINDETENEEEQYKKFITTISTHNVDNKKINFWLLNEPYLSNNLLTFIQRFNNEHNSMSIELLNYQWPTWLRPQRFRSREMKISKILFNDVLFPREVKQVIYMDLTEEEPVAVDPFVIAKRLNQQRDQDYSFRMVKMEGTGYWDEGYWLKYKTENENNKLAFNFYSSRPIIVINIKKLREQKSEFYSDKSIGDLIRIHYQRVSNDFNSLQNIDQDLLNDLQNQVTIREIAKYLLKPLEANSSGSSDANLHDEL</sequence>
<evidence type="ECO:0000256" key="3">
    <source>
        <dbReference type="ARBA" id="ARBA00022824"/>
    </source>
</evidence>
<dbReference type="GO" id="GO:0036503">
    <property type="term" value="P:ERAD pathway"/>
    <property type="evidence" value="ECO:0007669"/>
    <property type="project" value="TreeGrafter"/>
</dbReference>
<evidence type="ECO:0000256" key="2">
    <source>
        <dbReference type="ARBA" id="ARBA00022729"/>
    </source>
</evidence>
<dbReference type="GO" id="GO:0005788">
    <property type="term" value="C:endoplasmic reticulum lumen"/>
    <property type="evidence" value="ECO:0007669"/>
    <property type="project" value="UniProtKB-SubCell"/>
</dbReference>
<accession>G8BWM8</accession>
<keyword evidence="10" id="KW-1185">Reference proteome</keyword>
<feature type="signal peptide" evidence="5">
    <location>
        <begin position="1"/>
        <end position="26"/>
    </location>
</feature>
<evidence type="ECO:0000259" key="7">
    <source>
        <dbReference type="Pfam" id="PF18402"/>
    </source>
</evidence>
<dbReference type="OMA" id="FIWRSTC"/>
<evidence type="ECO:0000256" key="1">
    <source>
        <dbReference type="ARBA" id="ARBA00004319"/>
    </source>
</evidence>
<dbReference type="HOGENOM" id="CLU_002668_1_0_1"/>
<comment type="subcellular location">
    <subcellularLocation>
        <location evidence="1">Endoplasmic reticulum lumen</location>
    </subcellularLocation>
</comment>
<dbReference type="RefSeq" id="XP_003686913.1">
    <property type="nucleotide sequence ID" value="XM_003686865.1"/>
</dbReference>
<dbReference type="GO" id="GO:0003980">
    <property type="term" value="F:UDP-glucose:glycoprotein glucosyltransferase activity"/>
    <property type="evidence" value="ECO:0007669"/>
    <property type="project" value="EnsemblFungi"/>
</dbReference>
<protein>
    <submittedName>
        <fullName evidence="9">Uncharacterized protein</fullName>
    </submittedName>
</protein>